<evidence type="ECO:0000313" key="8">
    <source>
        <dbReference type="WBParaSite" id="Hba_15318"/>
    </source>
</evidence>
<dbReference type="PANTHER" id="PTHR23017">
    <property type="entry name" value="SERPENTINE RECEPTOR, CLASS X"/>
    <property type="match status" value="1"/>
</dbReference>
<dbReference type="WBParaSite" id="Hba_15318">
    <property type="protein sequence ID" value="Hba_15318"/>
    <property type="gene ID" value="Hba_15318"/>
</dbReference>
<feature type="transmembrane region" description="Helical" evidence="5">
    <location>
        <begin position="93"/>
        <end position="113"/>
    </location>
</feature>
<dbReference type="Proteomes" id="UP000095283">
    <property type="component" value="Unplaced"/>
</dbReference>
<dbReference type="AlphaFoldDB" id="A0A1I7XCF1"/>
<reference evidence="8" key="1">
    <citation type="submission" date="2016-11" db="UniProtKB">
        <authorList>
            <consortium name="WormBaseParasite"/>
        </authorList>
    </citation>
    <scope>IDENTIFICATION</scope>
</reference>
<dbReference type="Gene3D" id="1.20.1070.10">
    <property type="entry name" value="Rhodopsin 7-helix transmembrane proteins"/>
    <property type="match status" value="1"/>
</dbReference>
<dbReference type="InterPro" id="IPR017452">
    <property type="entry name" value="GPCR_Rhodpsn_7TM"/>
</dbReference>
<evidence type="ECO:0000256" key="4">
    <source>
        <dbReference type="ARBA" id="ARBA00023136"/>
    </source>
</evidence>
<proteinExistence type="predicted"/>
<feature type="transmembrane region" description="Helical" evidence="5">
    <location>
        <begin position="217"/>
        <end position="242"/>
    </location>
</feature>
<feature type="transmembrane region" description="Helical" evidence="5">
    <location>
        <begin position="166"/>
        <end position="186"/>
    </location>
</feature>
<evidence type="ECO:0000259" key="6">
    <source>
        <dbReference type="PROSITE" id="PS50262"/>
    </source>
</evidence>
<keyword evidence="3 5" id="KW-1133">Transmembrane helix</keyword>
<dbReference type="Pfam" id="PF10328">
    <property type="entry name" value="7TM_GPCR_Srx"/>
    <property type="match status" value="1"/>
</dbReference>
<dbReference type="CDD" id="cd00637">
    <property type="entry name" value="7tm_classA_rhodopsin-like"/>
    <property type="match status" value="1"/>
</dbReference>
<keyword evidence="2 5" id="KW-0812">Transmembrane</keyword>
<feature type="transmembrane region" description="Helical" evidence="5">
    <location>
        <begin position="296"/>
        <end position="317"/>
    </location>
</feature>
<keyword evidence="4 5" id="KW-0472">Membrane</keyword>
<keyword evidence="7" id="KW-1185">Reference proteome</keyword>
<evidence type="ECO:0000313" key="7">
    <source>
        <dbReference type="Proteomes" id="UP000095283"/>
    </source>
</evidence>
<organism evidence="7 8">
    <name type="scientific">Heterorhabditis bacteriophora</name>
    <name type="common">Entomopathogenic nematode worm</name>
    <dbReference type="NCBI Taxonomy" id="37862"/>
    <lineage>
        <taxon>Eukaryota</taxon>
        <taxon>Metazoa</taxon>
        <taxon>Ecdysozoa</taxon>
        <taxon>Nematoda</taxon>
        <taxon>Chromadorea</taxon>
        <taxon>Rhabditida</taxon>
        <taxon>Rhabditina</taxon>
        <taxon>Rhabditomorpha</taxon>
        <taxon>Strongyloidea</taxon>
        <taxon>Heterorhabditidae</taxon>
        <taxon>Heterorhabditis</taxon>
    </lineage>
</organism>
<dbReference type="SUPFAM" id="SSF81321">
    <property type="entry name" value="Family A G protein-coupled receptor-like"/>
    <property type="match status" value="1"/>
</dbReference>
<evidence type="ECO:0000256" key="3">
    <source>
        <dbReference type="ARBA" id="ARBA00022989"/>
    </source>
</evidence>
<dbReference type="PANTHER" id="PTHR23017:SF3">
    <property type="entry name" value="G-PROTEIN COUPLED RECEPTORS FAMILY 1 PROFILE DOMAIN-CONTAINING PROTEIN"/>
    <property type="match status" value="1"/>
</dbReference>
<evidence type="ECO:0000256" key="2">
    <source>
        <dbReference type="ARBA" id="ARBA00022692"/>
    </source>
</evidence>
<evidence type="ECO:0000256" key="5">
    <source>
        <dbReference type="SAM" id="Phobius"/>
    </source>
</evidence>
<dbReference type="InterPro" id="IPR019430">
    <property type="entry name" value="7TM_GPCR_serpentine_rcpt_Srx"/>
</dbReference>
<feature type="transmembrane region" description="Helical" evidence="5">
    <location>
        <begin position="33"/>
        <end position="51"/>
    </location>
</feature>
<feature type="transmembrane region" description="Helical" evidence="5">
    <location>
        <begin position="57"/>
        <end position="81"/>
    </location>
</feature>
<sequence>MVAINSQEIEPLINRFELPIGELSELNEDSSGMLLALVVFVVSVLSSSDYLVTALDIFQSAIVGIILASILLIVTIARATFKNAFGYFCVSQILADLILLILFASCIPAEIMWPQSINDLVLLYVGWWSLSLQFISHYACLLMSLNRFCAVFFPLRYNHLFTNEKARTFVVISWFLGFGQCSIYLIDGCNFSFSGETLHFSFQSTVCGFYVSVIQEIIYNFSLAFFVILLDLMALLKLKFIYNEAQRNGRKGAMDIYAKEFRQFAQAIASAVIYVVMQMCFHIGSRITNDKLIRFFLTAYAWELYLVFSQIATIAIYKVLRDITEQIHLCFLQKKRGVERNETIAVEIPENFI</sequence>
<feature type="domain" description="G-protein coupled receptors family 1 profile" evidence="6">
    <location>
        <begin position="68"/>
        <end position="276"/>
    </location>
</feature>
<accession>A0A1I7XCF1</accession>
<dbReference type="GO" id="GO:0016020">
    <property type="term" value="C:membrane"/>
    <property type="evidence" value="ECO:0007669"/>
    <property type="project" value="UniProtKB-SubCell"/>
</dbReference>
<dbReference type="PROSITE" id="PS50262">
    <property type="entry name" value="G_PROTEIN_RECEP_F1_2"/>
    <property type="match status" value="1"/>
</dbReference>
<protein>
    <submittedName>
        <fullName evidence="8">G_PROTEIN_RECEP_F1_2 domain-containing protein</fullName>
    </submittedName>
</protein>
<feature type="transmembrane region" description="Helical" evidence="5">
    <location>
        <begin position="263"/>
        <end position="284"/>
    </location>
</feature>
<name>A0A1I7XCF1_HETBA</name>
<feature type="transmembrane region" description="Helical" evidence="5">
    <location>
        <begin position="125"/>
        <end position="145"/>
    </location>
</feature>
<comment type="subcellular location">
    <subcellularLocation>
        <location evidence="1">Membrane</location>
    </subcellularLocation>
</comment>
<evidence type="ECO:0000256" key="1">
    <source>
        <dbReference type="ARBA" id="ARBA00004370"/>
    </source>
</evidence>